<keyword evidence="3" id="KW-1185">Reference proteome</keyword>
<evidence type="ECO:0000313" key="2">
    <source>
        <dbReference type="EMBL" id="CAH0368840.1"/>
    </source>
</evidence>
<evidence type="ECO:0000256" key="1">
    <source>
        <dbReference type="SAM" id="MobiDB-lite"/>
    </source>
</evidence>
<sequence>AAEALAGAGEPRPHRSPRASPRAACVALGFGGRFARGGGGAAPGVLRLGRLCDLGGEEVVLFGVARASPAALAAALRRTEVLATARCGPGGDDGGVAGRLRVAHVALLCDAGQSDAALSRCAATCTAAAPRGPARTALAAAVALEDRVRRSRDGSPIPRAALAAAAAPSSFDQLGSRAGGRLNALTAAEAAPAPAPVARPPPPAAPAVLCPARTDAIDAKPGWFRRKLSAVLYPDATRVDLAEASAPAAYYDKACGRWILPDTDGKDGHSTAAPPLRAPPPSASMRPPGLAPAGQSSPPLPSPRRAASTSAMAADPLAAMMAPPPMRAVPRAQRVGDAMTIRAPQSQSTPSFATFA</sequence>
<dbReference type="Proteomes" id="UP000789595">
    <property type="component" value="Unassembled WGS sequence"/>
</dbReference>
<name>A0A8J2SBY4_9STRA</name>
<reference evidence="2" key="1">
    <citation type="submission" date="2021-11" db="EMBL/GenBank/DDBJ databases">
        <authorList>
            <consortium name="Genoscope - CEA"/>
            <person name="William W."/>
        </authorList>
    </citation>
    <scope>NUCLEOTIDE SEQUENCE</scope>
</reference>
<accession>A0A8J2SBY4</accession>
<feature type="compositionally biased region" description="Low complexity" evidence="1">
    <location>
        <begin position="303"/>
        <end position="321"/>
    </location>
</feature>
<organism evidence="2 3">
    <name type="scientific">Pelagomonas calceolata</name>
    <dbReference type="NCBI Taxonomy" id="35677"/>
    <lineage>
        <taxon>Eukaryota</taxon>
        <taxon>Sar</taxon>
        <taxon>Stramenopiles</taxon>
        <taxon>Ochrophyta</taxon>
        <taxon>Pelagophyceae</taxon>
        <taxon>Pelagomonadales</taxon>
        <taxon>Pelagomonadaceae</taxon>
        <taxon>Pelagomonas</taxon>
    </lineage>
</organism>
<gene>
    <name evidence="2" type="ORF">PECAL_2P19320</name>
</gene>
<feature type="region of interest" description="Disordered" evidence="1">
    <location>
        <begin position="1"/>
        <end position="20"/>
    </location>
</feature>
<dbReference type="EMBL" id="CAKKNE010000002">
    <property type="protein sequence ID" value="CAH0368840.1"/>
    <property type="molecule type" value="Genomic_DNA"/>
</dbReference>
<feature type="compositionally biased region" description="Polar residues" evidence="1">
    <location>
        <begin position="343"/>
        <end position="356"/>
    </location>
</feature>
<comment type="caution">
    <text evidence="2">The sequence shown here is derived from an EMBL/GenBank/DDBJ whole genome shotgun (WGS) entry which is preliminary data.</text>
</comment>
<feature type="region of interest" description="Disordered" evidence="1">
    <location>
        <begin position="262"/>
        <end position="356"/>
    </location>
</feature>
<protein>
    <submittedName>
        <fullName evidence="2">Uncharacterized protein</fullName>
    </submittedName>
</protein>
<evidence type="ECO:0000313" key="3">
    <source>
        <dbReference type="Proteomes" id="UP000789595"/>
    </source>
</evidence>
<dbReference type="AlphaFoldDB" id="A0A8J2SBY4"/>
<proteinExistence type="predicted"/>
<feature type="non-terminal residue" evidence="2">
    <location>
        <position position="1"/>
    </location>
</feature>